<feature type="compositionally biased region" description="Polar residues" evidence="2">
    <location>
        <begin position="224"/>
        <end position="245"/>
    </location>
</feature>
<comment type="caution">
    <text evidence="4">The sequence shown here is derived from an EMBL/GenBank/DDBJ whole genome shotgun (WGS) entry which is preliminary data.</text>
</comment>
<comment type="subcellular location">
    <subcellularLocation>
        <location evidence="1">Nucleus</location>
    </subcellularLocation>
</comment>
<proteinExistence type="predicted"/>
<dbReference type="InterPro" id="IPR004210">
    <property type="entry name" value="BESS_motif"/>
</dbReference>
<dbReference type="PANTHER" id="PTHR12243">
    <property type="entry name" value="MADF DOMAIN TRANSCRIPTION FACTOR"/>
    <property type="match status" value="1"/>
</dbReference>
<keyword evidence="1" id="KW-0539">Nucleus</keyword>
<gene>
    <name evidence="4" type="ORF">FWK35_00037397</name>
</gene>
<dbReference type="GO" id="GO:0006357">
    <property type="term" value="P:regulation of transcription by RNA polymerase II"/>
    <property type="evidence" value="ECO:0007669"/>
    <property type="project" value="TreeGrafter"/>
</dbReference>
<dbReference type="OrthoDB" id="6605368at2759"/>
<dbReference type="InterPro" id="IPR006578">
    <property type="entry name" value="MADF-dom"/>
</dbReference>
<evidence type="ECO:0000313" key="5">
    <source>
        <dbReference type="Proteomes" id="UP000478052"/>
    </source>
</evidence>
<dbReference type="Proteomes" id="UP000478052">
    <property type="component" value="Unassembled WGS sequence"/>
</dbReference>
<name>A0A6G0VQE7_APHCR</name>
<evidence type="ECO:0000313" key="4">
    <source>
        <dbReference type="EMBL" id="KAF0705367.1"/>
    </source>
</evidence>
<dbReference type="GO" id="GO:0005634">
    <property type="term" value="C:nucleus"/>
    <property type="evidence" value="ECO:0007669"/>
    <property type="project" value="UniProtKB-SubCell"/>
</dbReference>
<dbReference type="EMBL" id="VUJU01013262">
    <property type="protein sequence ID" value="KAF0705367.1"/>
    <property type="molecule type" value="Genomic_DNA"/>
</dbReference>
<dbReference type="GO" id="GO:0005667">
    <property type="term" value="C:transcription regulator complex"/>
    <property type="evidence" value="ECO:0007669"/>
    <property type="project" value="TreeGrafter"/>
</dbReference>
<dbReference type="AlphaFoldDB" id="A0A6G0VQE7"/>
<feature type="region of interest" description="Disordered" evidence="2">
    <location>
        <begin position="211"/>
        <end position="245"/>
    </location>
</feature>
<accession>A0A6G0VQE7</accession>
<keyword evidence="5" id="KW-1185">Reference proteome</keyword>
<dbReference type="InterPro" id="IPR039353">
    <property type="entry name" value="TF_Adf1"/>
</dbReference>
<dbReference type="Pfam" id="PF10545">
    <property type="entry name" value="MADF_DNA_bdg"/>
    <property type="match status" value="1"/>
</dbReference>
<evidence type="ECO:0000259" key="3">
    <source>
        <dbReference type="PROSITE" id="PS51031"/>
    </source>
</evidence>
<dbReference type="Pfam" id="PF02944">
    <property type="entry name" value="BESS"/>
    <property type="match status" value="1"/>
</dbReference>
<dbReference type="PROSITE" id="PS51031">
    <property type="entry name" value="BESS"/>
    <property type="match status" value="1"/>
</dbReference>
<dbReference type="PANTHER" id="PTHR12243:SF69">
    <property type="entry name" value="SI:CH73-59F11.3"/>
    <property type="match status" value="1"/>
</dbReference>
<evidence type="ECO:0000256" key="1">
    <source>
        <dbReference type="PROSITE-ProRule" id="PRU00371"/>
    </source>
</evidence>
<evidence type="ECO:0000256" key="2">
    <source>
        <dbReference type="SAM" id="MobiDB-lite"/>
    </source>
</evidence>
<feature type="domain" description="BESS" evidence="3">
    <location>
        <begin position="155"/>
        <end position="194"/>
    </location>
</feature>
<protein>
    <submittedName>
        <fullName evidence="4">Transcription factor Adf-1-like</fullName>
    </submittedName>
</protein>
<dbReference type="GO" id="GO:0003677">
    <property type="term" value="F:DNA binding"/>
    <property type="evidence" value="ECO:0007669"/>
    <property type="project" value="InterPro"/>
</dbReference>
<organism evidence="4 5">
    <name type="scientific">Aphis craccivora</name>
    <name type="common">Cowpea aphid</name>
    <dbReference type="NCBI Taxonomy" id="307492"/>
    <lineage>
        <taxon>Eukaryota</taxon>
        <taxon>Metazoa</taxon>
        <taxon>Ecdysozoa</taxon>
        <taxon>Arthropoda</taxon>
        <taxon>Hexapoda</taxon>
        <taxon>Insecta</taxon>
        <taxon>Pterygota</taxon>
        <taxon>Neoptera</taxon>
        <taxon>Paraneoptera</taxon>
        <taxon>Hemiptera</taxon>
        <taxon>Sternorrhyncha</taxon>
        <taxon>Aphidomorpha</taxon>
        <taxon>Aphidoidea</taxon>
        <taxon>Aphididae</taxon>
        <taxon>Aphidini</taxon>
        <taxon>Aphis</taxon>
        <taxon>Aphis</taxon>
    </lineage>
</organism>
<sequence>MSIGSAIVKTKWKNLKDKFRVELQKIPVVRSGAEGRNYKPKWPYFELMLFVKDTLIPSVTSGNLPSTMTSETRSEINDSEDESIEIGNYEENSTDGLLPETPASFSSNEFSTPALKKKCKKRRVEDMDYDPFLQIEQQKLDLIREEQKRDSTMTNNPEYHFLMSLLPYFEKLNALEKLQLRTNIQNVVFQTLQHKEIEKERAMMYIPPQTISSQESSQKETYHQFPQNTGQDLSTQNIYTQNIYN</sequence>
<reference evidence="4 5" key="1">
    <citation type="submission" date="2019-08" db="EMBL/GenBank/DDBJ databases">
        <title>Whole genome of Aphis craccivora.</title>
        <authorList>
            <person name="Voronova N.V."/>
            <person name="Shulinski R.S."/>
            <person name="Bandarenka Y.V."/>
            <person name="Zhorov D.G."/>
            <person name="Warner D."/>
        </authorList>
    </citation>
    <scope>NUCLEOTIDE SEQUENCE [LARGE SCALE GENOMIC DNA]</scope>
    <source>
        <strain evidence="4">180601</strain>
        <tissue evidence="4">Whole Body</tissue>
    </source>
</reference>